<dbReference type="InterPro" id="IPR036300">
    <property type="entry name" value="MIR_dom_sf"/>
</dbReference>
<sequence length="201" mass="21759">MLLSALFIGAVSATDFVTCGSVIKLVNKAYTMRLHSHEVTYGSGSGQQSVTGFRGETDSNSYWWIRGASEDSCKRGDSVMCGSEVLLTHINTMKNLHSHHHRAPLTNNQEVSAYGNDGAGDAMDVWEVICGGNNPWRRDSAVKLKHKGTQKYLAASGQQFNRPISGQMEIVAQSKSGGATEWKVAEGVFVSPPTQSGHDEL</sequence>
<evidence type="ECO:0000313" key="4">
    <source>
        <dbReference type="EMBL" id="CAG5111400.1"/>
    </source>
</evidence>
<dbReference type="CDD" id="cd23293">
    <property type="entry name" value="beta-trefoil_MIR_SDF2_meta"/>
    <property type="match status" value="1"/>
</dbReference>
<evidence type="ECO:0000256" key="1">
    <source>
        <dbReference type="ARBA" id="ARBA00022729"/>
    </source>
</evidence>
<gene>
    <name evidence="4" type="ORF">OKIOD_LOCUS14479</name>
</gene>
<evidence type="ECO:0000313" key="5">
    <source>
        <dbReference type="Proteomes" id="UP001158576"/>
    </source>
</evidence>
<proteinExistence type="predicted"/>
<reference evidence="4 5" key="1">
    <citation type="submission" date="2021-04" db="EMBL/GenBank/DDBJ databases">
        <authorList>
            <person name="Bliznina A."/>
        </authorList>
    </citation>
    <scope>NUCLEOTIDE SEQUENCE [LARGE SCALE GENOMIC DNA]</scope>
</reference>
<accession>A0ABN7T752</accession>
<dbReference type="InterPro" id="IPR016093">
    <property type="entry name" value="MIR_motif"/>
</dbReference>
<dbReference type="Proteomes" id="UP001158576">
    <property type="component" value="Chromosome 2"/>
</dbReference>
<keyword evidence="5" id="KW-1185">Reference proteome</keyword>
<dbReference type="PANTHER" id="PTHR46809">
    <property type="entry name" value="STROMAL CELL-DERIVED FACTOR 2-LIKE PROTEIN"/>
    <property type="match status" value="1"/>
</dbReference>
<dbReference type="Pfam" id="PF02815">
    <property type="entry name" value="MIR"/>
    <property type="match status" value="1"/>
</dbReference>
<dbReference type="SMART" id="SM00472">
    <property type="entry name" value="MIR"/>
    <property type="match status" value="3"/>
</dbReference>
<feature type="domain" description="MIR" evidence="3">
    <location>
        <begin position="133"/>
        <end position="187"/>
    </location>
</feature>
<name>A0ABN7T752_OIKDI</name>
<dbReference type="Gene3D" id="2.80.10.50">
    <property type="match status" value="1"/>
</dbReference>
<keyword evidence="1" id="KW-0732">Signal</keyword>
<evidence type="ECO:0000256" key="2">
    <source>
        <dbReference type="ARBA" id="ARBA00022737"/>
    </source>
</evidence>
<feature type="domain" description="MIR" evidence="3">
    <location>
        <begin position="14"/>
        <end position="68"/>
    </location>
</feature>
<dbReference type="EMBL" id="OU015567">
    <property type="protein sequence ID" value="CAG5111400.1"/>
    <property type="molecule type" value="Genomic_DNA"/>
</dbReference>
<feature type="domain" description="MIR" evidence="3">
    <location>
        <begin position="76"/>
        <end position="131"/>
    </location>
</feature>
<evidence type="ECO:0000259" key="3">
    <source>
        <dbReference type="PROSITE" id="PS50919"/>
    </source>
</evidence>
<protein>
    <submittedName>
        <fullName evidence="4">Oidioi.mRNA.OKI2018_I69.chr2.g5714.t1.cds</fullName>
    </submittedName>
</protein>
<organism evidence="4 5">
    <name type="scientific">Oikopleura dioica</name>
    <name type="common">Tunicate</name>
    <dbReference type="NCBI Taxonomy" id="34765"/>
    <lineage>
        <taxon>Eukaryota</taxon>
        <taxon>Metazoa</taxon>
        <taxon>Chordata</taxon>
        <taxon>Tunicata</taxon>
        <taxon>Appendicularia</taxon>
        <taxon>Copelata</taxon>
        <taxon>Oikopleuridae</taxon>
        <taxon>Oikopleura</taxon>
    </lineage>
</organism>
<dbReference type="PROSITE" id="PS50919">
    <property type="entry name" value="MIR"/>
    <property type="match status" value="3"/>
</dbReference>
<dbReference type="SUPFAM" id="SSF82109">
    <property type="entry name" value="MIR domain"/>
    <property type="match status" value="1"/>
</dbReference>
<keyword evidence="2" id="KW-0677">Repeat</keyword>
<dbReference type="PANTHER" id="PTHR46809:SF2">
    <property type="entry name" value="GH21273P"/>
    <property type="match status" value="1"/>
</dbReference>